<organism evidence="12 13">
    <name type="scientific">Acetomicrobium hydrogeniformans ATCC BAA-1850</name>
    <dbReference type="NCBI Taxonomy" id="592015"/>
    <lineage>
        <taxon>Bacteria</taxon>
        <taxon>Thermotogati</taxon>
        <taxon>Synergistota</taxon>
        <taxon>Synergistia</taxon>
        <taxon>Synergistales</taxon>
        <taxon>Acetomicrobiaceae</taxon>
        <taxon>Acetomicrobium</taxon>
    </lineage>
</organism>
<name>A0A0T5XC40_9BACT</name>
<evidence type="ECO:0000256" key="3">
    <source>
        <dbReference type="ARBA" id="ARBA00022605"/>
    </source>
</evidence>
<comment type="subunit">
    <text evidence="2">Heterodimer of HisH and HisF.</text>
</comment>
<keyword evidence="3" id="KW-0028">Amino-acid biosynthesis</keyword>
<accession>A0A0T5XC40</accession>
<keyword evidence="12" id="KW-0808">Transferase</keyword>
<feature type="active site" description="Nucleophile" evidence="10">
    <location>
        <position position="80"/>
    </location>
</feature>
<dbReference type="eggNOG" id="COG0118">
    <property type="taxonomic scope" value="Bacteria"/>
</dbReference>
<evidence type="ECO:0000256" key="1">
    <source>
        <dbReference type="ARBA" id="ARBA00005091"/>
    </source>
</evidence>
<dbReference type="OrthoDB" id="9807137at2"/>
<comment type="pathway">
    <text evidence="1">Amino-acid biosynthesis; L-histidine biosynthesis; L-histidine from 5-phospho-alpha-D-ribose 1-diphosphate: step 5/9.</text>
</comment>
<dbReference type="EMBL" id="ACJX03000001">
    <property type="protein sequence ID" value="KRT35919.1"/>
    <property type="molecule type" value="Genomic_DNA"/>
</dbReference>
<dbReference type="InterPro" id="IPR010139">
    <property type="entry name" value="Imidazole-glycPsynth_HisH"/>
</dbReference>
<keyword evidence="7" id="KW-0456">Lyase</keyword>
<comment type="catalytic activity">
    <reaction evidence="8">
        <text>5-[(5-phospho-1-deoxy-D-ribulos-1-ylimino)methylamino]-1-(5-phospho-beta-D-ribosyl)imidazole-4-carboxamide + L-glutamine = D-erythro-1-(imidazol-4-yl)glycerol 3-phosphate + 5-amino-1-(5-phospho-beta-D-ribosyl)imidazole-4-carboxamide + L-glutamate + H(+)</text>
        <dbReference type="Rhea" id="RHEA:24793"/>
        <dbReference type="ChEBI" id="CHEBI:15378"/>
        <dbReference type="ChEBI" id="CHEBI:29985"/>
        <dbReference type="ChEBI" id="CHEBI:58278"/>
        <dbReference type="ChEBI" id="CHEBI:58359"/>
        <dbReference type="ChEBI" id="CHEBI:58475"/>
        <dbReference type="ChEBI" id="CHEBI:58525"/>
        <dbReference type="EC" id="4.3.2.10"/>
    </reaction>
</comment>
<dbReference type="Gene3D" id="3.40.50.880">
    <property type="match status" value="1"/>
</dbReference>
<evidence type="ECO:0000256" key="6">
    <source>
        <dbReference type="ARBA" id="ARBA00023102"/>
    </source>
</evidence>
<comment type="catalytic activity">
    <reaction evidence="9">
        <text>L-glutamine + H2O = L-glutamate + NH4(+)</text>
        <dbReference type="Rhea" id="RHEA:15889"/>
        <dbReference type="ChEBI" id="CHEBI:15377"/>
        <dbReference type="ChEBI" id="CHEBI:28938"/>
        <dbReference type="ChEBI" id="CHEBI:29985"/>
        <dbReference type="ChEBI" id="CHEBI:58359"/>
        <dbReference type="EC" id="3.5.1.2"/>
    </reaction>
</comment>
<dbReference type="GO" id="GO:0000105">
    <property type="term" value="P:L-histidine biosynthetic process"/>
    <property type="evidence" value="ECO:0007669"/>
    <property type="project" value="UniProtKB-UniPathway"/>
</dbReference>
<evidence type="ECO:0000256" key="10">
    <source>
        <dbReference type="PIRSR" id="PIRSR000495-1"/>
    </source>
</evidence>
<dbReference type="RefSeq" id="WP_057940845.1">
    <property type="nucleotide sequence ID" value="NZ_ACJX03000001.1"/>
</dbReference>
<evidence type="ECO:0000256" key="9">
    <source>
        <dbReference type="ARBA" id="ARBA00049534"/>
    </source>
</evidence>
<dbReference type="InterPro" id="IPR017926">
    <property type="entry name" value="GATASE"/>
</dbReference>
<evidence type="ECO:0000256" key="5">
    <source>
        <dbReference type="ARBA" id="ARBA00022962"/>
    </source>
</evidence>
<feature type="domain" description="Glutamine amidotransferase" evidence="11">
    <location>
        <begin position="4"/>
        <end position="188"/>
    </location>
</feature>
<dbReference type="PROSITE" id="PS51273">
    <property type="entry name" value="GATASE_TYPE_1"/>
    <property type="match status" value="1"/>
</dbReference>
<dbReference type="PANTHER" id="PTHR42701:SF1">
    <property type="entry name" value="IMIDAZOLE GLYCEROL PHOSPHATE SYNTHASE SUBUNIT HISH"/>
    <property type="match status" value="1"/>
</dbReference>
<evidence type="ECO:0000256" key="8">
    <source>
        <dbReference type="ARBA" id="ARBA00047838"/>
    </source>
</evidence>
<dbReference type="PIRSF" id="PIRSF000495">
    <property type="entry name" value="Amidotransf_hisH"/>
    <property type="match status" value="1"/>
</dbReference>
<sequence length="207" mass="22617">MIGVIDYGAGNIGNVMRALAALKMPAEVLKKPKDERKPLSLLILPGVGSFPAAYRHLKEAGWTDFLKEYRDAGGAILGICLGMQMLCEGSFEEGYTPGLGFIPGEVVRLEAKPWPHIGWNELRWRKDRAAEFDAKPFEGADVYFVHGYCLLESQACIATTKLGEKSFVSAVKWGPIMGFQFHPERSGKLGLALFKSAVLSLKGGKGK</sequence>
<feature type="active site" evidence="10">
    <location>
        <position position="184"/>
    </location>
</feature>
<dbReference type="UniPathway" id="UPA00031">
    <property type="reaction ID" value="UER00010"/>
</dbReference>
<evidence type="ECO:0000313" key="13">
    <source>
        <dbReference type="Proteomes" id="UP000005273"/>
    </source>
</evidence>
<dbReference type="STRING" id="592015.HMPREF1705_03179"/>
<evidence type="ECO:0000256" key="7">
    <source>
        <dbReference type="ARBA" id="ARBA00023239"/>
    </source>
</evidence>
<reference evidence="13" key="1">
    <citation type="submission" date="2012-09" db="EMBL/GenBank/DDBJ databases">
        <authorList>
            <person name="Weinstock G."/>
            <person name="Sodergren E."/>
            <person name="Clifton S."/>
            <person name="Fulton L."/>
            <person name="Fulton B."/>
            <person name="Courtney L."/>
            <person name="Fronick C."/>
            <person name="Harrison M."/>
            <person name="Strong C."/>
            <person name="Farmer C."/>
            <person name="Delehaunty K."/>
            <person name="Markovic C."/>
            <person name="Hall O."/>
            <person name="Minx P."/>
            <person name="Tomlinson C."/>
            <person name="Mitreva M."/>
            <person name="Nelson J."/>
            <person name="Hou S."/>
            <person name="Wollam A."/>
            <person name="Pepin K.H."/>
            <person name="Johnson M."/>
            <person name="Bhonagiri V."/>
            <person name="Nash W.E."/>
            <person name="Suruliraj S."/>
            <person name="Warren W."/>
            <person name="Chinwalla A."/>
            <person name="Mardis E.R."/>
            <person name="Wilson R.K."/>
        </authorList>
    </citation>
    <scope>NUCLEOTIDE SEQUENCE [LARGE SCALE GENOMIC DNA]</scope>
    <source>
        <strain evidence="13">OS1</strain>
    </source>
</reference>
<evidence type="ECO:0000256" key="4">
    <source>
        <dbReference type="ARBA" id="ARBA00022801"/>
    </source>
</evidence>
<keyword evidence="6" id="KW-0368">Histidine biosynthesis</keyword>
<dbReference type="SUPFAM" id="SSF52317">
    <property type="entry name" value="Class I glutamine amidotransferase-like"/>
    <property type="match status" value="1"/>
</dbReference>
<dbReference type="Pfam" id="PF00117">
    <property type="entry name" value="GATase"/>
    <property type="match status" value="1"/>
</dbReference>
<dbReference type="InterPro" id="IPR029062">
    <property type="entry name" value="Class_I_gatase-like"/>
</dbReference>
<dbReference type="Proteomes" id="UP000005273">
    <property type="component" value="Unassembled WGS sequence"/>
</dbReference>
<keyword evidence="5 12" id="KW-0315">Glutamine amidotransferase</keyword>
<proteinExistence type="predicted"/>
<feature type="active site" evidence="10">
    <location>
        <position position="182"/>
    </location>
</feature>
<dbReference type="PANTHER" id="PTHR42701">
    <property type="entry name" value="IMIDAZOLE GLYCEROL PHOSPHATE SYNTHASE SUBUNIT HISH"/>
    <property type="match status" value="1"/>
</dbReference>
<dbReference type="GO" id="GO:0004359">
    <property type="term" value="F:glutaminase activity"/>
    <property type="evidence" value="ECO:0007669"/>
    <property type="project" value="UniProtKB-EC"/>
</dbReference>
<evidence type="ECO:0000313" key="12">
    <source>
        <dbReference type="EMBL" id="KRT35919.1"/>
    </source>
</evidence>
<gene>
    <name evidence="12" type="ORF">HMPREF1705_03179</name>
</gene>
<dbReference type="NCBIfam" id="TIGR01855">
    <property type="entry name" value="IMP_synth_hisH"/>
    <property type="match status" value="1"/>
</dbReference>
<dbReference type="AlphaFoldDB" id="A0A0T5XC40"/>
<keyword evidence="13" id="KW-1185">Reference proteome</keyword>
<protein>
    <submittedName>
        <fullName evidence="12">Imidazole glycerol phosphate synthase, glutamine amidotransferase subunit</fullName>
    </submittedName>
</protein>
<keyword evidence="4" id="KW-0378">Hydrolase</keyword>
<dbReference type="GO" id="GO:0016829">
    <property type="term" value="F:lyase activity"/>
    <property type="evidence" value="ECO:0007669"/>
    <property type="project" value="UniProtKB-KW"/>
</dbReference>
<evidence type="ECO:0000259" key="11">
    <source>
        <dbReference type="Pfam" id="PF00117"/>
    </source>
</evidence>
<comment type="caution">
    <text evidence="12">The sequence shown here is derived from an EMBL/GenBank/DDBJ whole genome shotgun (WGS) entry which is preliminary data.</text>
</comment>
<dbReference type="GO" id="GO:0000107">
    <property type="term" value="F:imidazoleglycerol-phosphate synthase activity"/>
    <property type="evidence" value="ECO:0007669"/>
    <property type="project" value="TreeGrafter"/>
</dbReference>
<evidence type="ECO:0000256" key="2">
    <source>
        <dbReference type="ARBA" id="ARBA00011152"/>
    </source>
</evidence>